<evidence type="ECO:0000256" key="1">
    <source>
        <dbReference type="SAM" id="MobiDB-lite"/>
    </source>
</evidence>
<feature type="region of interest" description="Disordered" evidence="1">
    <location>
        <begin position="129"/>
        <end position="161"/>
    </location>
</feature>
<feature type="region of interest" description="Disordered" evidence="1">
    <location>
        <begin position="1"/>
        <end position="30"/>
    </location>
</feature>
<dbReference type="VEuPathDB" id="TriTrypDB:TvY486_1109780"/>
<dbReference type="EMBL" id="HE573027">
    <property type="protein sequence ID" value="CCC53494.1"/>
    <property type="molecule type" value="Genomic_DNA"/>
</dbReference>
<organism evidence="2">
    <name type="scientific">Trypanosoma vivax (strain Y486)</name>
    <dbReference type="NCBI Taxonomy" id="1055687"/>
    <lineage>
        <taxon>Eukaryota</taxon>
        <taxon>Discoba</taxon>
        <taxon>Euglenozoa</taxon>
        <taxon>Kinetoplastea</taxon>
        <taxon>Metakinetoplastina</taxon>
        <taxon>Trypanosomatida</taxon>
        <taxon>Trypanosomatidae</taxon>
        <taxon>Trypanosoma</taxon>
        <taxon>Duttonella</taxon>
    </lineage>
</organism>
<gene>
    <name evidence="2" type="ORF">TVY486_1109780</name>
</gene>
<proteinExistence type="predicted"/>
<sequence length="402" mass="44241">MGCQQSDLRVPGPGRLVGGNARTAQGPERPTVPAVVEGSWYAQPFTEHTRMSLTDFHMKHRGAVVFSRVSIPVSSSQLDEFPGRSPPLSSSLELGRDFVYAVAFLFNTPLFIEHQWRLRVSHYLDSCARKGQPQQGGQNATGSDEDSTNATAAPTQALCPASEEEKTRLAGLHRTVYGRPFFDTLIGVKVFVDDQLVPDKYPTNRSLPNCTGTIETSEAFNNWICVPLVLFGYVNSNMVGTISLYRRLSLSFVEYMLEQPINGEEHGDAGKEEKEGGGTEVFTVRVEVVYGCRMERNFCTDFIAKGSVELSMSKQSKALLSSYRERLLKLLAAGNAGKQQVVPMDTLMLVEQQRASANCLFCNGQLRYICTICGARLCGAASCVWKPFVGYPHGCSSHKAQL</sequence>
<reference evidence="2" key="1">
    <citation type="journal article" date="2012" name="Proc. Natl. Acad. Sci. U.S.A.">
        <title>Antigenic diversity is generated by distinct evolutionary mechanisms in African trypanosome species.</title>
        <authorList>
            <person name="Jackson A.P."/>
            <person name="Berry A."/>
            <person name="Aslett M."/>
            <person name="Allison H.C."/>
            <person name="Burton P."/>
            <person name="Vavrova-Anderson J."/>
            <person name="Brown R."/>
            <person name="Browne H."/>
            <person name="Corton N."/>
            <person name="Hauser H."/>
            <person name="Gamble J."/>
            <person name="Gilderthorp R."/>
            <person name="Marcello L."/>
            <person name="McQuillan J."/>
            <person name="Otto T.D."/>
            <person name="Quail M.A."/>
            <person name="Sanders M.J."/>
            <person name="van Tonder A."/>
            <person name="Ginger M.L."/>
            <person name="Field M.C."/>
            <person name="Barry J.D."/>
            <person name="Hertz-Fowler C."/>
            <person name="Berriman M."/>
        </authorList>
    </citation>
    <scope>NUCLEOTIDE SEQUENCE</scope>
    <source>
        <strain evidence="2">Y486</strain>
    </source>
</reference>
<accession>G0UCE2</accession>
<evidence type="ECO:0000313" key="2">
    <source>
        <dbReference type="EMBL" id="CCC53494.1"/>
    </source>
</evidence>
<name>G0UCE2_TRYVY</name>
<dbReference type="AlphaFoldDB" id="G0UCE2"/>
<protein>
    <submittedName>
        <fullName evidence="2">Uncharacterized protein</fullName>
    </submittedName>
</protein>
<feature type="compositionally biased region" description="Polar residues" evidence="1">
    <location>
        <begin position="132"/>
        <end position="154"/>
    </location>
</feature>